<evidence type="ECO:0000256" key="4">
    <source>
        <dbReference type="ARBA" id="ARBA00022746"/>
    </source>
</evidence>
<evidence type="ECO:0000313" key="10">
    <source>
        <dbReference type="Proteomes" id="UP000561011"/>
    </source>
</evidence>
<name>A0A853ET14_9MICO</name>
<keyword evidence="7" id="KW-0413">Isomerase</keyword>
<evidence type="ECO:0000256" key="8">
    <source>
        <dbReference type="SAM" id="Phobius"/>
    </source>
</evidence>
<dbReference type="NCBIfam" id="TIGR03462">
    <property type="entry name" value="CarR_dom_SF"/>
    <property type="match status" value="1"/>
</dbReference>
<comment type="pathway">
    <text evidence="2">Carotenoid biosynthesis.</text>
</comment>
<evidence type="ECO:0000313" key="9">
    <source>
        <dbReference type="EMBL" id="NYS92862.1"/>
    </source>
</evidence>
<sequence>MTGWEYLGALLLSLGAMVLMDYRWKLFFWADARRASIVLGAGIVMFLLWDVSGILSGVFYRGDSPGMTGLEIAPDFPPEELVFITFLCYCTMVLFGIVRRFVVRPRAEVRG</sequence>
<dbReference type="InterPro" id="IPR017825">
    <property type="entry name" value="Lycopene_cyclase_dom"/>
</dbReference>
<dbReference type="GO" id="GO:0045436">
    <property type="term" value="F:lycopene beta cyclase activity"/>
    <property type="evidence" value="ECO:0007669"/>
    <property type="project" value="UniProtKB-ARBA"/>
</dbReference>
<feature type="transmembrane region" description="Helical" evidence="8">
    <location>
        <begin position="36"/>
        <end position="61"/>
    </location>
</feature>
<dbReference type="GO" id="GO:0016020">
    <property type="term" value="C:membrane"/>
    <property type="evidence" value="ECO:0007669"/>
    <property type="project" value="UniProtKB-SubCell"/>
</dbReference>
<dbReference type="GO" id="GO:0016117">
    <property type="term" value="P:carotenoid biosynthetic process"/>
    <property type="evidence" value="ECO:0007669"/>
    <property type="project" value="UniProtKB-KW"/>
</dbReference>
<reference evidence="9 10" key="1">
    <citation type="submission" date="2020-07" db="EMBL/GenBank/DDBJ databases">
        <title>MOT database genomes.</title>
        <authorList>
            <person name="Joseph S."/>
            <person name="Aduse-Opoku J."/>
            <person name="Hashim A."/>
            <person name="Wade W."/>
            <person name="Curtis M."/>
        </authorList>
    </citation>
    <scope>NUCLEOTIDE SEQUENCE [LARGE SCALE GENOMIC DNA]</scope>
    <source>
        <strain evidence="9 10">DSM 100099</strain>
    </source>
</reference>
<keyword evidence="6 8" id="KW-0472">Membrane</keyword>
<dbReference type="Proteomes" id="UP000561011">
    <property type="component" value="Unassembled WGS sequence"/>
</dbReference>
<organism evidence="9 10">
    <name type="scientific">Sanguibacter inulinus</name>
    <dbReference type="NCBI Taxonomy" id="60922"/>
    <lineage>
        <taxon>Bacteria</taxon>
        <taxon>Bacillati</taxon>
        <taxon>Actinomycetota</taxon>
        <taxon>Actinomycetes</taxon>
        <taxon>Micrococcales</taxon>
        <taxon>Sanguibacteraceae</taxon>
        <taxon>Sanguibacter</taxon>
    </lineage>
</organism>
<gene>
    <name evidence="9" type="ORF">HZZ10_04880</name>
</gene>
<keyword evidence="10" id="KW-1185">Reference proteome</keyword>
<dbReference type="AlphaFoldDB" id="A0A853ET14"/>
<feature type="transmembrane region" description="Helical" evidence="8">
    <location>
        <begin position="81"/>
        <end position="102"/>
    </location>
</feature>
<evidence type="ECO:0000256" key="1">
    <source>
        <dbReference type="ARBA" id="ARBA00004141"/>
    </source>
</evidence>
<keyword evidence="3 8" id="KW-0812">Transmembrane</keyword>
<proteinExistence type="predicted"/>
<dbReference type="GO" id="GO:0016872">
    <property type="term" value="F:intramolecular lyase activity"/>
    <property type="evidence" value="ECO:0007669"/>
    <property type="project" value="InterPro"/>
</dbReference>
<accession>A0A853ET14</accession>
<evidence type="ECO:0000256" key="2">
    <source>
        <dbReference type="ARBA" id="ARBA00004829"/>
    </source>
</evidence>
<keyword evidence="4" id="KW-0125">Carotenoid biosynthesis</keyword>
<evidence type="ECO:0000256" key="7">
    <source>
        <dbReference type="ARBA" id="ARBA00023235"/>
    </source>
</evidence>
<protein>
    <submittedName>
        <fullName evidence="9">Lycopene cyclase domain-containing protein</fullName>
    </submittedName>
</protein>
<feature type="transmembrane region" description="Helical" evidence="8">
    <location>
        <begin position="6"/>
        <end position="24"/>
    </location>
</feature>
<evidence type="ECO:0000256" key="3">
    <source>
        <dbReference type="ARBA" id="ARBA00022692"/>
    </source>
</evidence>
<comment type="subcellular location">
    <subcellularLocation>
        <location evidence="1">Membrane</location>
        <topology evidence="1">Multi-pass membrane protein</topology>
    </subcellularLocation>
</comment>
<comment type="caution">
    <text evidence="9">The sequence shown here is derived from an EMBL/GenBank/DDBJ whole genome shotgun (WGS) entry which is preliminary data.</text>
</comment>
<keyword evidence="5 8" id="KW-1133">Transmembrane helix</keyword>
<evidence type="ECO:0000256" key="5">
    <source>
        <dbReference type="ARBA" id="ARBA00022989"/>
    </source>
</evidence>
<dbReference type="EMBL" id="JACBYE010000007">
    <property type="protein sequence ID" value="NYS92862.1"/>
    <property type="molecule type" value="Genomic_DNA"/>
</dbReference>
<evidence type="ECO:0000256" key="6">
    <source>
        <dbReference type="ARBA" id="ARBA00023136"/>
    </source>
</evidence>
<dbReference type="RefSeq" id="WP_082543926.1">
    <property type="nucleotide sequence ID" value="NZ_JACBYE010000007.1"/>
</dbReference>